<protein>
    <recommendedName>
        <fullName evidence="9">Protein kinase domain-containing protein</fullName>
    </recommendedName>
</protein>
<dbReference type="InterPro" id="IPR000719">
    <property type="entry name" value="Prot_kinase_dom"/>
</dbReference>
<dbReference type="FunFam" id="1.10.510.10:FF:000051">
    <property type="entry name" value="Receptor-like serine/threonine-protein kinase ALE2"/>
    <property type="match status" value="1"/>
</dbReference>
<gene>
    <name evidence="10" type="ORF">HPP92_008588</name>
</gene>
<proteinExistence type="predicted"/>
<feature type="binding site" evidence="6">
    <location>
        <position position="563"/>
    </location>
    <ligand>
        <name>ATP</name>
        <dbReference type="ChEBI" id="CHEBI:30616"/>
    </ligand>
</feature>
<dbReference type="InterPro" id="IPR057597">
    <property type="entry name" value="ALE2_N"/>
</dbReference>
<feature type="transmembrane region" description="Helical" evidence="8">
    <location>
        <begin position="443"/>
        <end position="466"/>
    </location>
</feature>
<keyword evidence="4" id="KW-0418">Kinase</keyword>
<feature type="transmembrane region" description="Helical" evidence="8">
    <location>
        <begin position="6"/>
        <end position="31"/>
    </location>
</feature>
<dbReference type="CDD" id="cd14066">
    <property type="entry name" value="STKc_IRAK"/>
    <property type="match status" value="1"/>
</dbReference>
<dbReference type="GO" id="GO:0004674">
    <property type="term" value="F:protein serine/threonine kinase activity"/>
    <property type="evidence" value="ECO:0007669"/>
    <property type="project" value="UniProtKB-KW"/>
</dbReference>
<feature type="region of interest" description="Disordered" evidence="7">
    <location>
        <begin position="156"/>
        <end position="270"/>
    </location>
</feature>
<name>A0A835R9X8_VANPL</name>
<keyword evidence="1" id="KW-0723">Serine/threonine-protein kinase</keyword>
<dbReference type="InterPro" id="IPR001245">
    <property type="entry name" value="Ser-Thr/Tyr_kinase_cat_dom"/>
</dbReference>
<evidence type="ECO:0000256" key="7">
    <source>
        <dbReference type="SAM" id="MobiDB-lite"/>
    </source>
</evidence>
<comment type="caution">
    <text evidence="10">The sequence shown here is derived from an EMBL/GenBank/DDBJ whole genome shotgun (WGS) entry which is preliminary data.</text>
</comment>
<evidence type="ECO:0000256" key="5">
    <source>
        <dbReference type="ARBA" id="ARBA00022840"/>
    </source>
</evidence>
<evidence type="ECO:0000256" key="1">
    <source>
        <dbReference type="ARBA" id="ARBA00022527"/>
    </source>
</evidence>
<dbReference type="Proteomes" id="UP000639772">
    <property type="component" value="Unassembled WGS sequence"/>
</dbReference>
<dbReference type="InterPro" id="IPR008271">
    <property type="entry name" value="Ser/Thr_kinase_AS"/>
</dbReference>
<dbReference type="InterPro" id="IPR017441">
    <property type="entry name" value="Protein_kinase_ATP_BS"/>
</dbReference>
<dbReference type="SUPFAM" id="SSF56112">
    <property type="entry name" value="Protein kinase-like (PK-like)"/>
    <property type="match status" value="1"/>
</dbReference>
<feature type="domain" description="Protein kinase" evidence="9">
    <location>
        <begin position="535"/>
        <end position="808"/>
    </location>
</feature>
<dbReference type="PROSITE" id="PS00107">
    <property type="entry name" value="PROTEIN_KINASE_ATP"/>
    <property type="match status" value="1"/>
</dbReference>
<dbReference type="Gene3D" id="1.10.510.10">
    <property type="entry name" value="Transferase(Phosphotransferase) domain 1"/>
    <property type="match status" value="1"/>
</dbReference>
<evidence type="ECO:0000256" key="3">
    <source>
        <dbReference type="ARBA" id="ARBA00022741"/>
    </source>
</evidence>
<dbReference type="Pfam" id="PF23180">
    <property type="entry name" value="ALE2_N"/>
    <property type="match status" value="1"/>
</dbReference>
<evidence type="ECO:0000313" key="11">
    <source>
        <dbReference type="Proteomes" id="UP000639772"/>
    </source>
</evidence>
<evidence type="ECO:0000256" key="8">
    <source>
        <dbReference type="SAM" id="Phobius"/>
    </source>
</evidence>
<keyword evidence="8" id="KW-0812">Transmembrane</keyword>
<dbReference type="Gene3D" id="3.30.200.20">
    <property type="entry name" value="Phosphorylase Kinase, domain 1"/>
    <property type="match status" value="1"/>
</dbReference>
<dbReference type="EMBL" id="JADCNM010000004">
    <property type="protein sequence ID" value="KAG0486493.1"/>
    <property type="molecule type" value="Genomic_DNA"/>
</dbReference>
<dbReference type="AlphaFoldDB" id="A0A835R9X8"/>
<evidence type="ECO:0000256" key="4">
    <source>
        <dbReference type="ARBA" id="ARBA00022777"/>
    </source>
</evidence>
<evidence type="ECO:0000256" key="2">
    <source>
        <dbReference type="ARBA" id="ARBA00022679"/>
    </source>
</evidence>
<sequence length="927" mass="102105">MGWRERYTAQFFLCFLISWIIYSAAGSSYVVGQHAHKDGKKHHISASFSLRPLSKQSGFFHPSKQLQNRRSFQGPMVAHTFLSTQMNNNRRHYSPPYGKGHVISPASSLYHVPFLTRKRKDSAPRNVNMLKTNPAPSSTHLMSPKKEQNFAPLPYTKGPMISPSPSIETPKNKIRHHASPGLNVSPAINSALPPTSVDIIGSDMGHYGPPSIPRDPSQSQVPPPFSQSEDAISSTPPRSPSYITWQIYPPEPSPSTPSVQSPKSARVLPLPPPNSDCVPMTCQQPLTNPSPGSLCTCVLPIKVELRLGISLYTFFPLVSEFAKEIALGILMKQSQVRIMGANSAPEDYDKTDVLIDLVPLGKSFKKSTVLVTSVKFWKKQVAVKASYFGEYDVLYVSYPGLPPPPTEASYISGQAYARHRNSTAMLPFAVDVRTPKEKLRSSLIVVIVLSSVIALFLIAGVAWLSLLRNGFSQNCQSSQPPFTKSSEVAPGNSSVTVELGTSSSTSESPSSSLPTYRASAKVFTLAELERSTNSFDDSQVIGEGGFGRVYQGILEDGTGVAVKVLKRDDGQGEREFLVEIEMLSRLHHRNLVKLIGICTEKNAHCLVYELIPNGSVESHLHGIHKETAPLDWNSRMKIALGAARALTYLHEDSNPSVIHRDFKSSNILLEHDFTPRVSDFGLARTASEGREHIFTQVMGTFGYLAPEYAMTGHLLVKSDVYSYGVVLLELLTGKKPIDMSQPPGRENLVAWTGPLLTNMEALHTIIDPAIQTQSRDVISKVAAIASTCVQPQVSHRPLMSEVVQALRLVCQESDEFQRSRSCNDHDGSAPVDVETRINIELREGPQINYPEADMFYSSSNFALDASSGSFRWYSSSGPITTGRSMGAFWKSLRGFVPGSTSEHGFTHGFTHGFWSRARYNERWSQNL</sequence>
<dbReference type="GO" id="GO:0005524">
    <property type="term" value="F:ATP binding"/>
    <property type="evidence" value="ECO:0007669"/>
    <property type="project" value="UniProtKB-UniRule"/>
</dbReference>
<dbReference type="PANTHER" id="PTHR47989:SF45">
    <property type="entry name" value="OS01G0709500 PROTEIN"/>
    <property type="match status" value="1"/>
</dbReference>
<dbReference type="PROSITE" id="PS00108">
    <property type="entry name" value="PROTEIN_KINASE_ST"/>
    <property type="match status" value="1"/>
</dbReference>
<feature type="region of interest" description="Disordered" evidence="7">
    <location>
        <begin position="478"/>
        <end position="513"/>
    </location>
</feature>
<evidence type="ECO:0000259" key="9">
    <source>
        <dbReference type="PROSITE" id="PS50011"/>
    </source>
</evidence>
<reference evidence="10 11" key="1">
    <citation type="journal article" date="2020" name="Nat. Food">
        <title>A phased Vanilla planifolia genome enables genetic improvement of flavour and production.</title>
        <authorList>
            <person name="Hasing T."/>
            <person name="Tang H."/>
            <person name="Brym M."/>
            <person name="Khazi F."/>
            <person name="Huang T."/>
            <person name="Chambers A.H."/>
        </authorList>
    </citation>
    <scope>NUCLEOTIDE SEQUENCE [LARGE SCALE GENOMIC DNA]</scope>
    <source>
        <tissue evidence="10">Leaf</tissue>
    </source>
</reference>
<dbReference type="PANTHER" id="PTHR47989">
    <property type="entry name" value="OS01G0750732 PROTEIN"/>
    <property type="match status" value="1"/>
</dbReference>
<evidence type="ECO:0000313" key="10">
    <source>
        <dbReference type="EMBL" id="KAG0486493.1"/>
    </source>
</evidence>
<feature type="compositionally biased region" description="Polar residues" evidence="7">
    <location>
        <begin position="229"/>
        <end position="244"/>
    </location>
</feature>
<dbReference type="FunFam" id="3.30.200.20:FF:000146">
    <property type="entry name" value="receptor-like serine/threonine-protein kinase ALE2"/>
    <property type="match status" value="1"/>
</dbReference>
<feature type="compositionally biased region" description="Low complexity" evidence="7">
    <location>
        <begin position="493"/>
        <end position="513"/>
    </location>
</feature>
<evidence type="ECO:0000256" key="6">
    <source>
        <dbReference type="PROSITE-ProRule" id="PRU10141"/>
    </source>
</evidence>
<keyword evidence="8" id="KW-1133">Transmembrane helix</keyword>
<keyword evidence="5 6" id="KW-0067">ATP-binding</keyword>
<accession>A0A835R9X8</accession>
<keyword evidence="2" id="KW-0808">Transferase</keyword>
<dbReference type="Pfam" id="PF07714">
    <property type="entry name" value="PK_Tyr_Ser-Thr"/>
    <property type="match status" value="1"/>
</dbReference>
<dbReference type="InterPro" id="IPR011009">
    <property type="entry name" value="Kinase-like_dom_sf"/>
</dbReference>
<dbReference type="OrthoDB" id="1901798at2759"/>
<organism evidence="10 11">
    <name type="scientific">Vanilla planifolia</name>
    <name type="common">Vanilla</name>
    <dbReference type="NCBI Taxonomy" id="51239"/>
    <lineage>
        <taxon>Eukaryota</taxon>
        <taxon>Viridiplantae</taxon>
        <taxon>Streptophyta</taxon>
        <taxon>Embryophyta</taxon>
        <taxon>Tracheophyta</taxon>
        <taxon>Spermatophyta</taxon>
        <taxon>Magnoliopsida</taxon>
        <taxon>Liliopsida</taxon>
        <taxon>Asparagales</taxon>
        <taxon>Orchidaceae</taxon>
        <taxon>Vanilloideae</taxon>
        <taxon>Vanilleae</taxon>
        <taxon>Vanilla</taxon>
    </lineage>
</organism>
<keyword evidence="8" id="KW-0472">Membrane</keyword>
<dbReference type="PROSITE" id="PS50011">
    <property type="entry name" value="PROTEIN_KINASE_DOM"/>
    <property type="match status" value="1"/>
</dbReference>
<keyword evidence="3 6" id="KW-0547">Nucleotide-binding</keyword>